<dbReference type="InterPro" id="IPR050469">
    <property type="entry name" value="Diguanylate_Cyclase"/>
</dbReference>
<dbReference type="SMART" id="SM00267">
    <property type="entry name" value="GGDEF"/>
    <property type="match status" value="1"/>
</dbReference>
<name>A0A2T3G5J6_9FIRM</name>
<evidence type="ECO:0000313" key="4">
    <source>
        <dbReference type="EMBL" id="PST42806.1"/>
    </source>
</evidence>
<dbReference type="InterPro" id="IPR043128">
    <property type="entry name" value="Rev_trsase/Diguanyl_cyclase"/>
</dbReference>
<dbReference type="PANTHER" id="PTHR45138">
    <property type="entry name" value="REGULATORY COMPONENTS OF SENSORY TRANSDUCTION SYSTEM"/>
    <property type="match status" value="1"/>
</dbReference>
<dbReference type="Proteomes" id="UP000240974">
    <property type="component" value="Unassembled WGS sequence"/>
</dbReference>
<dbReference type="InterPro" id="IPR035965">
    <property type="entry name" value="PAS-like_dom_sf"/>
</dbReference>
<keyword evidence="5" id="KW-1185">Reference proteome</keyword>
<evidence type="ECO:0000259" key="1">
    <source>
        <dbReference type="PROSITE" id="PS50113"/>
    </source>
</evidence>
<dbReference type="CDD" id="cd01949">
    <property type="entry name" value="GGDEF"/>
    <property type="match status" value="1"/>
</dbReference>
<dbReference type="Gene3D" id="3.30.450.20">
    <property type="entry name" value="PAS domain"/>
    <property type="match status" value="1"/>
</dbReference>
<dbReference type="RefSeq" id="WP_107029385.1">
    <property type="nucleotide sequence ID" value="NZ_AP024085.1"/>
</dbReference>
<dbReference type="PROSITE" id="PS50887">
    <property type="entry name" value="GGDEF"/>
    <property type="match status" value="1"/>
</dbReference>
<protein>
    <submittedName>
        <fullName evidence="3">Diguanylate cyclase</fullName>
    </submittedName>
</protein>
<evidence type="ECO:0000313" key="5">
    <source>
        <dbReference type="Proteomes" id="UP000240974"/>
    </source>
</evidence>
<gene>
    <name evidence="4" type="ORF">C7U54_03920</name>
    <name evidence="3" type="ORF">Fi14EGH31_14200</name>
</gene>
<dbReference type="PANTHER" id="PTHR45138:SF9">
    <property type="entry name" value="DIGUANYLATE CYCLASE DGCM-RELATED"/>
    <property type="match status" value="1"/>
</dbReference>
<dbReference type="FunFam" id="3.30.70.270:FF:000001">
    <property type="entry name" value="Diguanylate cyclase domain protein"/>
    <property type="match status" value="1"/>
</dbReference>
<evidence type="ECO:0000313" key="3">
    <source>
        <dbReference type="EMBL" id="BCL57708.1"/>
    </source>
</evidence>
<dbReference type="InterPro" id="IPR000700">
    <property type="entry name" value="PAS-assoc_C"/>
</dbReference>
<dbReference type="SUPFAM" id="SSF55073">
    <property type="entry name" value="Nucleotide cyclase"/>
    <property type="match status" value="1"/>
</dbReference>
<dbReference type="GO" id="GO:0052621">
    <property type="term" value="F:diguanylate cyclase activity"/>
    <property type="evidence" value="ECO:0007669"/>
    <property type="project" value="TreeGrafter"/>
</dbReference>
<sequence length="324" mass="37195">MEFDELFIKLKVNPLKLIESIVHAGGSSVILFKNRKSEILYVNDQFYQKHPQFKNNKEAVIGKTDFDLFPDSQEHAKQAFEDEQRVMETGQAINVVETEGKNHDGYTLIAHTRKYPLYDSQGETIGVFVITEDMTSDVKALRENQEKAKILTKLNVELSQENATDALTQLYNRRFIHAELDTLHKEYLENNTPFSILLLDLDNFKSVNDNYGHHIGDEVIKHVGTVLNNIKHQKYPTMEPCRYGGDEFLVILPAYQKDGAVSIARDIKDAFDHVILHAGAYHDIVRLSIGVAGIRDEETIQDLLNKCDQRMYISKRDGKHRITY</sequence>
<feature type="domain" description="GGDEF" evidence="2">
    <location>
        <begin position="192"/>
        <end position="324"/>
    </location>
</feature>
<dbReference type="Pfam" id="PF08448">
    <property type="entry name" value="PAS_4"/>
    <property type="match status" value="1"/>
</dbReference>
<dbReference type="GeneID" id="70579856"/>
<evidence type="ECO:0000313" key="6">
    <source>
        <dbReference type="Proteomes" id="UP000593842"/>
    </source>
</evidence>
<dbReference type="EMBL" id="PYLQ01000003">
    <property type="protein sequence ID" value="PST42806.1"/>
    <property type="molecule type" value="Genomic_DNA"/>
</dbReference>
<dbReference type="EMBL" id="AP024085">
    <property type="protein sequence ID" value="BCL57708.1"/>
    <property type="molecule type" value="Genomic_DNA"/>
</dbReference>
<reference evidence="4 5" key="1">
    <citation type="journal article" date="2019" name="Int. J. Syst. Evol. Microbiol.">
        <title>Faecalibacillus intestinalis gen. nov., sp. nov. and Faecalibacillus faecis sp. nov., isolated from human faeces.</title>
        <authorList>
            <person name="Seo B."/>
            <person name="Jeon K."/>
            <person name="Baek I."/>
            <person name="Lee Y.M."/>
            <person name="Baek K."/>
            <person name="Ko G."/>
        </authorList>
    </citation>
    <scope>NUCLEOTIDE SEQUENCE [LARGE SCALE GENOMIC DNA]</scope>
    <source>
        <strain evidence="4 5">SNUG30099</strain>
    </source>
</reference>
<dbReference type="InterPro" id="IPR013656">
    <property type="entry name" value="PAS_4"/>
</dbReference>
<dbReference type="InterPro" id="IPR029787">
    <property type="entry name" value="Nucleotide_cyclase"/>
</dbReference>
<dbReference type="SUPFAM" id="SSF55785">
    <property type="entry name" value="PYP-like sensor domain (PAS domain)"/>
    <property type="match status" value="1"/>
</dbReference>
<dbReference type="Proteomes" id="UP000593842">
    <property type="component" value="Chromosome"/>
</dbReference>
<reference evidence="6" key="3">
    <citation type="submission" date="2020-09" db="EMBL/GenBank/DDBJ databases">
        <title>Complete genome sequencing of Faecalibacillus intestinalis strain 14EGH31.</title>
        <authorList>
            <person name="Sakamoto M."/>
            <person name="Murakami T."/>
            <person name="Mori H."/>
        </authorList>
    </citation>
    <scope>NUCLEOTIDE SEQUENCE [LARGE SCALE GENOMIC DNA]</scope>
    <source>
        <strain evidence="6">14EGH31</strain>
    </source>
</reference>
<dbReference type="Pfam" id="PF00990">
    <property type="entry name" value="GGDEF"/>
    <property type="match status" value="1"/>
</dbReference>
<dbReference type="Gene3D" id="3.30.70.270">
    <property type="match status" value="1"/>
</dbReference>
<dbReference type="PROSITE" id="PS50113">
    <property type="entry name" value="PAC"/>
    <property type="match status" value="1"/>
</dbReference>
<dbReference type="AlphaFoldDB" id="A0A2T3G5J6"/>
<organism evidence="4 5">
    <name type="scientific">Faecalibacillus intestinalis</name>
    <dbReference type="NCBI Taxonomy" id="1982626"/>
    <lineage>
        <taxon>Bacteria</taxon>
        <taxon>Bacillati</taxon>
        <taxon>Bacillota</taxon>
        <taxon>Erysipelotrichia</taxon>
        <taxon>Erysipelotrichales</taxon>
        <taxon>Coprobacillaceae</taxon>
        <taxon>Faecalibacillus</taxon>
    </lineage>
</organism>
<dbReference type="KEGG" id="fit:Fi14EGH31_14200"/>
<accession>A0A2T3G5J6</accession>
<dbReference type="InterPro" id="IPR000160">
    <property type="entry name" value="GGDEF_dom"/>
</dbReference>
<evidence type="ECO:0000259" key="2">
    <source>
        <dbReference type="PROSITE" id="PS50887"/>
    </source>
</evidence>
<dbReference type="NCBIfam" id="TIGR00254">
    <property type="entry name" value="GGDEF"/>
    <property type="match status" value="1"/>
</dbReference>
<reference evidence="3" key="2">
    <citation type="journal article" date="2020" name="Microbiol. Resour. Announc.">
        <title>Complete Genome Sequence of Faecalibacillus intestinalis JCM 34082, Isolated from Feces from a Healthy Japanese Female.</title>
        <authorList>
            <person name="Sakamoto M."/>
            <person name="Ikeyama N."/>
            <person name="Toyoda A."/>
            <person name="Murakami T."/>
            <person name="Mori H."/>
            <person name="Ohkuma M."/>
        </authorList>
    </citation>
    <scope>NUCLEOTIDE SEQUENCE</scope>
    <source>
        <strain evidence="3">14EGH31</strain>
    </source>
</reference>
<proteinExistence type="predicted"/>
<feature type="domain" description="PAC" evidence="1">
    <location>
        <begin position="94"/>
        <end position="146"/>
    </location>
</feature>